<sequence length="78" mass="8716">FFKIQFDVVSSTSGWTYFVKASQLVASLRGSASKVLQGIPANKLTDLTAIEKDPESRFGEAILPWFTGLNWKQADRSY</sequence>
<accession>A0A4Y2K4K6</accession>
<dbReference type="OrthoDB" id="6537796at2759"/>
<evidence type="ECO:0000313" key="2">
    <source>
        <dbReference type="EMBL" id="GBM97271.1"/>
    </source>
</evidence>
<gene>
    <name evidence="2" type="ORF">AVEN_167246_1</name>
    <name evidence="1" type="ORF">AVEN_5258_1</name>
</gene>
<evidence type="ECO:0000313" key="1">
    <source>
        <dbReference type="EMBL" id="GBM97217.1"/>
    </source>
</evidence>
<feature type="non-terminal residue" evidence="2">
    <location>
        <position position="1"/>
    </location>
</feature>
<comment type="caution">
    <text evidence="2">The sequence shown here is derived from an EMBL/GenBank/DDBJ whole genome shotgun (WGS) entry which is preliminary data.</text>
</comment>
<organism evidence="2 3">
    <name type="scientific">Araneus ventricosus</name>
    <name type="common">Orbweaver spider</name>
    <name type="synonym">Epeira ventricosa</name>
    <dbReference type="NCBI Taxonomy" id="182803"/>
    <lineage>
        <taxon>Eukaryota</taxon>
        <taxon>Metazoa</taxon>
        <taxon>Ecdysozoa</taxon>
        <taxon>Arthropoda</taxon>
        <taxon>Chelicerata</taxon>
        <taxon>Arachnida</taxon>
        <taxon>Araneae</taxon>
        <taxon>Araneomorphae</taxon>
        <taxon>Entelegynae</taxon>
        <taxon>Araneoidea</taxon>
        <taxon>Araneidae</taxon>
        <taxon>Araneus</taxon>
    </lineage>
</organism>
<protein>
    <submittedName>
        <fullName evidence="2">Uncharacterized protein</fullName>
    </submittedName>
</protein>
<dbReference type="EMBL" id="BGPR01113153">
    <property type="protein sequence ID" value="GBM97217.1"/>
    <property type="molecule type" value="Genomic_DNA"/>
</dbReference>
<proteinExistence type="predicted"/>
<evidence type="ECO:0000313" key="3">
    <source>
        <dbReference type="Proteomes" id="UP000499080"/>
    </source>
</evidence>
<name>A0A4Y2K4K6_ARAVE</name>
<reference evidence="2 3" key="1">
    <citation type="journal article" date="2019" name="Sci. Rep.">
        <title>Orb-weaving spider Araneus ventricosus genome elucidates the spidroin gene catalogue.</title>
        <authorList>
            <person name="Kono N."/>
            <person name="Nakamura H."/>
            <person name="Ohtoshi R."/>
            <person name="Moran D.A.P."/>
            <person name="Shinohara A."/>
            <person name="Yoshida Y."/>
            <person name="Fujiwara M."/>
            <person name="Mori M."/>
            <person name="Tomita M."/>
            <person name="Arakawa K."/>
        </authorList>
    </citation>
    <scope>NUCLEOTIDE SEQUENCE [LARGE SCALE GENOMIC DNA]</scope>
</reference>
<dbReference type="AlphaFoldDB" id="A0A4Y2K4K6"/>
<dbReference type="Proteomes" id="UP000499080">
    <property type="component" value="Unassembled WGS sequence"/>
</dbReference>
<keyword evidence="3" id="KW-1185">Reference proteome</keyword>
<dbReference type="EMBL" id="BGPR01113172">
    <property type="protein sequence ID" value="GBM97271.1"/>
    <property type="molecule type" value="Genomic_DNA"/>
</dbReference>